<gene>
    <name evidence="2" type="ORF">NDU88_006714</name>
</gene>
<keyword evidence="1" id="KW-0472">Membrane</keyword>
<proteinExistence type="predicted"/>
<comment type="caution">
    <text evidence="2">The sequence shown here is derived from an EMBL/GenBank/DDBJ whole genome shotgun (WGS) entry which is preliminary data.</text>
</comment>
<dbReference type="Proteomes" id="UP001066276">
    <property type="component" value="Chromosome 7"/>
</dbReference>
<keyword evidence="1" id="KW-0812">Transmembrane</keyword>
<organism evidence="2 3">
    <name type="scientific">Pleurodeles waltl</name>
    <name type="common">Iberian ribbed newt</name>
    <dbReference type="NCBI Taxonomy" id="8319"/>
    <lineage>
        <taxon>Eukaryota</taxon>
        <taxon>Metazoa</taxon>
        <taxon>Chordata</taxon>
        <taxon>Craniata</taxon>
        <taxon>Vertebrata</taxon>
        <taxon>Euteleostomi</taxon>
        <taxon>Amphibia</taxon>
        <taxon>Batrachia</taxon>
        <taxon>Caudata</taxon>
        <taxon>Salamandroidea</taxon>
        <taxon>Salamandridae</taxon>
        <taxon>Pleurodelinae</taxon>
        <taxon>Pleurodeles</taxon>
    </lineage>
</organism>
<evidence type="ECO:0008006" key="4">
    <source>
        <dbReference type="Google" id="ProtNLM"/>
    </source>
</evidence>
<sequence>MGTVGSSGLISIVLAPRALTTRLWIFVDLLCQLVHAQVFHFVLACLFYFNRLQLPFEFRRARAKRATLATAAIEITHLVLEVYTSPGTHAHPDNSNF</sequence>
<protein>
    <recommendedName>
        <fullName evidence="4">Secreted protein</fullName>
    </recommendedName>
</protein>
<name>A0AAV7PMN5_PLEWA</name>
<keyword evidence="1" id="KW-1133">Transmembrane helix</keyword>
<accession>A0AAV7PMN5</accession>
<feature type="transmembrane region" description="Helical" evidence="1">
    <location>
        <begin position="23"/>
        <end position="49"/>
    </location>
</feature>
<evidence type="ECO:0000313" key="3">
    <source>
        <dbReference type="Proteomes" id="UP001066276"/>
    </source>
</evidence>
<evidence type="ECO:0000313" key="2">
    <source>
        <dbReference type="EMBL" id="KAJ1128335.1"/>
    </source>
</evidence>
<keyword evidence="3" id="KW-1185">Reference proteome</keyword>
<reference evidence="2" key="1">
    <citation type="journal article" date="2022" name="bioRxiv">
        <title>Sequencing and chromosome-scale assembly of the giantPleurodeles waltlgenome.</title>
        <authorList>
            <person name="Brown T."/>
            <person name="Elewa A."/>
            <person name="Iarovenko S."/>
            <person name="Subramanian E."/>
            <person name="Araus A.J."/>
            <person name="Petzold A."/>
            <person name="Susuki M."/>
            <person name="Suzuki K.-i.T."/>
            <person name="Hayashi T."/>
            <person name="Toyoda A."/>
            <person name="Oliveira C."/>
            <person name="Osipova E."/>
            <person name="Leigh N.D."/>
            <person name="Simon A."/>
            <person name="Yun M.H."/>
        </authorList>
    </citation>
    <scope>NUCLEOTIDE SEQUENCE</scope>
    <source>
        <strain evidence="2">20211129_DDA</strain>
        <tissue evidence="2">Liver</tissue>
    </source>
</reference>
<dbReference type="EMBL" id="JANPWB010000011">
    <property type="protein sequence ID" value="KAJ1128335.1"/>
    <property type="molecule type" value="Genomic_DNA"/>
</dbReference>
<evidence type="ECO:0000256" key="1">
    <source>
        <dbReference type="SAM" id="Phobius"/>
    </source>
</evidence>
<dbReference type="AlphaFoldDB" id="A0AAV7PMN5"/>